<accession>A0A9D4ZE01</accession>
<feature type="binding site" evidence="13">
    <location>
        <position position="414"/>
    </location>
    <ligand>
        <name>ATP</name>
        <dbReference type="ChEBI" id="CHEBI:30616"/>
    </ligand>
</feature>
<evidence type="ECO:0000256" key="6">
    <source>
        <dbReference type="ARBA" id="ARBA00022729"/>
    </source>
</evidence>
<dbReference type="Gene3D" id="1.10.510.10">
    <property type="entry name" value="Transferase(Phosphotransferase) domain 1"/>
    <property type="match status" value="1"/>
</dbReference>
<comment type="caution">
    <text evidence="17">The sequence shown here is derived from an EMBL/GenBank/DDBJ whole genome shotgun (WGS) entry which is preliminary data.</text>
</comment>
<dbReference type="SMART" id="SM00257">
    <property type="entry name" value="LysM"/>
    <property type="match status" value="1"/>
</dbReference>
<keyword evidence="6" id="KW-0732">Signal</keyword>
<feature type="domain" description="LysM" evidence="16">
    <location>
        <begin position="203"/>
        <end position="247"/>
    </location>
</feature>
<dbReference type="EMBL" id="JABFUD020000012">
    <property type="protein sequence ID" value="KAI5071993.1"/>
    <property type="molecule type" value="Genomic_DNA"/>
</dbReference>
<keyword evidence="9 13" id="KW-0067">ATP-binding</keyword>
<evidence type="ECO:0000256" key="5">
    <source>
        <dbReference type="ARBA" id="ARBA00022692"/>
    </source>
</evidence>
<dbReference type="InterPro" id="IPR001245">
    <property type="entry name" value="Ser-Thr/Tyr_kinase_cat_dom"/>
</dbReference>
<keyword evidence="8" id="KW-0418">Kinase</keyword>
<dbReference type="GO" id="GO:0045087">
    <property type="term" value="P:innate immune response"/>
    <property type="evidence" value="ECO:0007669"/>
    <property type="project" value="InterPro"/>
</dbReference>
<keyword evidence="10 14" id="KW-1133">Transmembrane helix</keyword>
<dbReference type="FunFam" id="1.10.510.10:FF:000468">
    <property type="entry name" value="PTI1-like tyrosine-protein kinase 3"/>
    <property type="match status" value="1"/>
</dbReference>
<dbReference type="Pfam" id="PF01476">
    <property type="entry name" value="LysM"/>
    <property type="match status" value="1"/>
</dbReference>
<keyword evidence="18" id="KW-1185">Reference proteome</keyword>
<keyword evidence="12" id="KW-1015">Disulfide bond</keyword>
<dbReference type="GO" id="GO:0005886">
    <property type="term" value="C:plasma membrane"/>
    <property type="evidence" value="ECO:0007669"/>
    <property type="project" value="UniProtKB-SubCell"/>
</dbReference>
<dbReference type="GO" id="GO:0005524">
    <property type="term" value="F:ATP binding"/>
    <property type="evidence" value="ECO:0007669"/>
    <property type="project" value="UniProtKB-UniRule"/>
</dbReference>
<name>A0A9D4ZE01_ADICA</name>
<proteinExistence type="predicted"/>
<evidence type="ECO:0000313" key="18">
    <source>
        <dbReference type="Proteomes" id="UP000886520"/>
    </source>
</evidence>
<dbReference type="InterPro" id="IPR018392">
    <property type="entry name" value="LysM"/>
</dbReference>
<feature type="transmembrane region" description="Helical" evidence="14">
    <location>
        <begin position="288"/>
        <end position="310"/>
    </location>
</feature>
<protein>
    <recommendedName>
        <fullName evidence="19">Protein kinase domain-containing protein</fullName>
    </recommendedName>
</protein>
<feature type="domain" description="Protein kinase" evidence="15">
    <location>
        <begin position="387"/>
        <end position="674"/>
    </location>
</feature>
<dbReference type="AlphaFoldDB" id="A0A9D4ZE01"/>
<organism evidence="17 18">
    <name type="scientific">Adiantum capillus-veneris</name>
    <name type="common">Maidenhair fern</name>
    <dbReference type="NCBI Taxonomy" id="13818"/>
    <lineage>
        <taxon>Eukaryota</taxon>
        <taxon>Viridiplantae</taxon>
        <taxon>Streptophyta</taxon>
        <taxon>Embryophyta</taxon>
        <taxon>Tracheophyta</taxon>
        <taxon>Polypodiopsida</taxon>
        <taxon>Polypodiidae</taxon>
        <taxon>Polypodiales</taxon>
        <taxon>Pteridineae</taxon>
        <taxon>Pteridaceae</taxon>
        <taxon>Vittarioideae</taxon>
        <taxon>Adiantum</taxon>
    </lineage>
</organism>
<feature type="transmembrane region" description="Helical" evidence="14">
    <location>
        <begin position="55"/>
        <end position="75"/>
    </location>
</feature>
<evidence type="ECO:0000259" key="15">
    <source>
        <dbReference type="PROSITE" id="PS50011"/>
    </source>
</evidence>
<dbReference type="GO" id="GO:0019199">
    <property type="term" value="F:transmembrane receptor protein kinase activity"/>
    <property type="evidence" value="ECO:0007669"/>
    <property type="project" value="InterPro"/>
</dbReference>
<evidence type="ECO:0000256" key="11">
    <source>
        <dbReference type="ARBA" id="ARBA00023136"/>
    </source>
</evidence>
<dbReference type="OrthoDB" id="1668230at2759"/>
<dbReference type="Gene3D" id="3.10.350.10">
    <property type="entry name" value="LysM domain"/>
    <property type="match status" value="1"/>
</dbReference>
<evidence type="ECO:0000256" key="12">
    <source>
        <dbReference type="ARBA" id="ARBA00023157"/>
    </source>
</evidence>
<evidence type="ECO:0000256" key="10">
    <source>
        <dbReference type="ARBA" id="ARBA00022989"/>
    </source>
</evidence>
<dbReference type="CDD" id="cd00118">
    <property type="entry name" value="LysM"/>
    <property type="match status" value="1"/>
</dbReference>
<dbReference type="PROSITE" id="PS00107">
    <property type="entry name" value="PROTEIN_KINASE_ATP"/>
    <property type="match status" value="1"/>
</dbReference>
<keyword evidence="4" id="KW-0808">Transferase</keyword>
<evidence type="ECO:0000256" key="9">
    <source>
        <dbReference type="ARBA" id="ARBA00022840"/>
    </source>
</evidence>
<evidence type="ECO:0000256" key="1">
    <source>
        <dbReference type="ARBA" id="ARBA00004162"/>
    </source>
</evidence>
<dbReference type="Proteomes" id="UP000886520">
    <property type="component" value="Chromosome 12"/>
</dbReference>
<dbReference type="Pfam" id="PF07714">
    <property type="entry name" value="PK_Tyr_Ser-Thr"/>
    <property type="match status" value="1"/>
</dbReference>
<dbReference type="InterPro" id="IPR008271">
    <property type="entry name" value="Ser/Thr_kinase_AS"/>
</dbReference>
<dbReference type="PROSITE" id="PS00108">
    <property type="entry name" value="PROTEIN_KINASE_ST"/>
    <property type="match status" value="1"/>
</dbReference>
<dbReference type="Gene3D" id="3.30.200.20">
    <property type="entry name" value="Phosphorylase Kinase, domain 1"/>
    <property type="match status" value="1"/>
</dbReference>
<evidence type="ECO:0000256" key="8">
    <source>
        <dbReference type="ARBA" id="ARBA00022777"/>
    </source>
</evidence>
<evidence type="ECO:0000313" key="17">
    <source>
        <dbReference type="EMBL" id="KAI5071993.1"/>
    </source>
</evidence>
<keyword evidence="11 14" id="KW-0472">Membrane</keyword>
<comment type="subcellular location">
    <subcellularLocation>
        <location evidence="1">Cell membrane</location>
        <topology evidence="1">Single-pass membrane protein</topology>
    </subcellularLocation>
</comment>
<dbReference type="InterPro" id="IPR044812">
    <property type="entry name" value="CERK1/LYK3-like"/>
</dbReference>
<evidence type="ECO:0000256" key="7">
    <source>
        <dbReference type="ARBA" id="ARBA00022741"/>
    </source>
</evidence>
<evidence type="ECO:0008006" key="19">
    <source>
        <dbReference type="Google" id="ProtNLM"/>
    </source>
</evidence>
<evidence type="ECO:0000256" key="3">
    <source>
        <dbReference type="ARBA" id="ARBA00022527"/>
    </source>
</evidence>
<evidence type="ECO:0000256" key="14">
    <source>
        <dbReference type="SAM" id="Phobius"/>
    </source>
</evidence>
<keyword evidence="2" id="KW-1003">Cell membrane</keyword>
<evidence type="ECO:0000256" key="4">
    <source>
        <dbReference type="ARBA" id="ARBA00022679"/>
    </source>
</evidence>
<dbReference type="SUPFAM" id="SSF54106">
    <property type="entry name" value="LysM domain"/>
    <property type="match status" value="1"/>
</dbReference>
<reference evidence="17" key="1">
    <citation type="submission" date="2021-01" db="EMBL/GenBank/DDBJ databases">
        <title>Adiantum capillus-veneris genome.</title>
        <authorList>
            <person name="Fang Y."/>
            <person name="Liao Q."/>
        </authorList>
    </citation>
    <scope>NUCLEOTIDE SEQUENCE</scope>
    <source>
        <strain evidence="17">H3</strain>
        <tissue evidence="17">Leaf</tissue>
    </source>
</reference>
<dbReference type="GO" id="GO:0004674">
    <property type="term" value="F:protein serine/threonine kinase activity"/>
    <property type="evidence" value="ECO:0007669"/>
    <property type="project" value="UniProtKB-KW"/>
</dbReference>
<gene>
    <name evidence="17" type="ORF">GOP47_0012099</name>
</gene>
<dbReference type="InterPro" id="IPR036779">
    <property type="entry name" value="LysM_dom_sf"/>
</dbReference>
<evidence type="ECO:0000256" key="13">
    <source>
        <dbReference type="PROSITE-ProRule" id="PRU10141"/>
    </source>
</evidence>
<dbReference type="PROSITE" id="PS50011">
    <property type="entry name" value="PROTEIN_KINASE_DOM"/>
    <property type="match status" value="1"/>
</dbReference>
<evidence type="ECO:0000259" key="16">
    <source>
        <dbReference type="PROSITE" id="PS51782"/>
    </source>
</evidence>
<dbReference type="InterPro" id="IPR011009">
    <property type="entry name" value="Kinase-like_dom_sf"/>
</dbReference>
<evidence type="ECO:0000256" key="2">
    <source>
        <dbReference type="ARBA" id="ARBA00022475"/>
    </source>
</evidence>
<dbReference type="SMART" id="SM00220">
    <property type="entry name" value="S_TKc"/>
    <property type="match status" value="1"/>
</dbReference>
<dbReference type="InterPro" id="IPR017441">
    <property type="entry name" value="Protein_kinase_ATP_BS"/>
</dbReference>
<dbReference type="SUPFAM" id="SSF56112">
    <property type="entry name" value="Protein kinase-like (PK-like)"/>
    <property type="match status" value="1"/>
</dbReference>
<dbReference type="InterPro" id="IPR000719">
    <property type="entry name" value="Prot_kinase_dom"/>
</dbReference>
<sequence>MRAASQPVSPGSAPAAAWRLIPSFQITDHSCEKAWQKLHCLFQGKAGGRMAAEGWLVLLILLTVSIAGHGVGAQISRPLHCSDPNRVCSAYLYYLLSSNESKADVAALFNVGHHDLMLDPRHASLDAQGLFIRVNCSCISSVYLANASYNDTSASNLATVISRVYAHLAWAPNTTLPVTPGRTVHISLLCGCLDNTREYGYLLSYLVQSHDTLNTLASRFESSIPSIVVLNNITNENVIYTNQVYYLPINIVPLVTPIAHANVPDSLPPAPLLSDSSSNRNLGFPLKMVLSIVGGTGLLILVAVGVILFTKKVVFSSRQRKSTKQQWFSCGDWSLNMVTFCMKCKQERAKSARGPVTISREMMKTNFGGEKPMFYDYAEILNATDNFKESNVLGQGAFGTVYYGLLREQEVAIKRMQATITKEFLIEIKILCKFHHTNLNELLGYASCEDELFLVYEYAEHRALADRLHDPIPKGFTPLTWNARVQIALDTAKGLEYIHEHTKEHYVHRDVKTSNILLDGDFRAKIADFGLAKLVEKTCVGEASVTRIVGTFGYLAPEYSRDGIATSKSDVYAFGVVLFELITGKEAIAKSKVTLPTTPERRSLTSIMVRALRESPSFLQMGRLRELADPNLLDMFPHDCLYKMAKLGQQCVEEDPILRPDMKYVVFTLSQIFLSSVEWEGSLAGNSQIFSGLIQGR</sequence>
<keyword evidence="3" id="KW-0723">Serine/threonine-protein kinase</keyword>
<dbReference type="PANTHER" id="PTHR46204">
    <property type="entry name" value="CHITIN ELICITOR RECEPTOR KINASE 1-RELATED"/>
    <property type="match status" value="1"/>
</dbReference>
<keyword evidence="7 13" id="KW-0547">Nucleotide-binding</keyword>
<dbReference type="PANTHER" id="PTHR46204:SF8">
    <property type="entry name" value="PROTEIN KINASE DOMAIN-CONTAINING PROTEIN"/>
    <property type="match status" value="1"/>
</dbReference>
<keyword evidence="5 14" id="KW-0812">Transmembrane</keyword>
<dbReference type="PROSITE" id="PS51782">
    <property type="entry name" value="LYSM"/>
    <property type="match status" value="1"/>
</dbReference>